<dbReference type="OMA" id="FAKWTVG"/>
<dbReference type="GO" id="GO:0005739">
    <property type="term" value="C:mitochondrion"/>
    <property type="evidence" value="ECO:0007669"/>
    <property type="project" value="UniProtKB-SubCell"/>
</dbReference>
<reference evidence="8 9" key="1">
    <citation type="journal article" date="2012" name="Science">
        <title>The Paleozoic origin of enzymatic lignin decomposition reconstructed from 31 fungal genomes.</title>
        <authorList>
            <person name="Floudas D."/>
            <person name="Binder M."/>
            <person name="Riley R."/>
            <person name="Barry K."/>
            <person name="Blanchette R.A."/>
            <person name="Henrissat B."/>
            <person name="Martinez A.T."/>
            <person name="Otillar R."/>
            <person name="Spatafora J.W."/>
            <person name="Yadav J.S."/>
            <person name="Aerts A."/>
            <person name="Benoit I."/>
            <person name="Boyd A."/>
            <person name="Carlson A."/>
            <person name="Copeland A."/>
            <person name="Coutinho P.M."/>
            <person name="de Vries R.P."/>
            <person name="Ferreira P."/>
            <person name="Findley K."/>
            <person name="Foster B."/>
            <person name="Gaskell J."/>
            <person name="Glotzer D."/>
            <person name="Gorecki P."/>
            <person name="Heitman J."/>
            <person name="Hesse C."/>
            <person name="Hori C."/>
            <person name="Igarashi K."/>
            <person name="Jurgens J.A."/>
            <person name="Kallen N."/>
            <person name="Kersten P."/>
            <person name="Kohler A."/>
            <person name="Kuees U."/>
            <person name="Kumar T.K.A."/>
            <person name="Kuo A."/>
            <person name="LaButti K."/>
            <person name="Larrondo L.F."/>
            <person name="Lindquist E."/>
            <person name="Ling A."/>
            <person name="Lombard V."/>
            <person name="Lucas S."/>
            <person name="Lundell T."/>
            <person name="Martin R."/>
            <person name="McLaughlin D.J."/>
            <person name="Morgenstern I."/>
            <person name="Morin E."/>
            <person name="Murat C."/>
            <person name="Nagy L.G."/>
            <person name="Nolan M."/>
            <person name="Ohm R.A."/>
            <person name="Patyshakuliyeva A."/>
            <person name="Rokas A."/>
            <person name="Ruiz-Duenas F.J."/>
            <person name="Sabat G."/>
            <person name="Salamov A."/>
            <person name="Samejima M."/>
            <person name="Schmutz J."/>
            <person name="Slot J.C."/>
            <person name="St John F."/>
            <person name="Stenlid J."/>
            <person name="Sun H."/>
            <person name="Sun S."/>
            <person name="Syed K."/>
            <person name="Tsang A."/>
            <person name="Wiebenga A."/>
            <person name="Young D."/>
            <person name="Pisabarro A."/>
            <person name="Eastwood D.C."/>
            <person name="Martin F."/>
            <person name="Cullen D."/>
            <person name="Grigoriev I.V."/>
            <person name="Hibbett D.S."/>
        </authorList>
    </citation>
    <scope>NUCLEOTIDE SEQUENCE [LARGE SCALE GENOMIC DNA]</scope>
    <source>
        <strain evidence="8 9">ATCC 11539</strain>
    </source>
</reference>
<keyword evidence="9" id="KW-1185">Reference proteome</keyword>
<evidence type="ECO:0000256" key="4">
    <source>
        <dbReference type="ARBA" id="ARBA00022946"/>
    </source>
</evidence>
<proteinExistence type="inferred from homology"/>
<dbReference type="PANTHER" id="PTHR11741">
    <property type="entry name" value="ELONGATION FACTOR TS"/>
    <property type="match status" value="1"/>
</dbReference>
<dbReference type="GO" id="GO:0070125">
    <property type="term" value="P:mitochondrial translational elongation"/>
    <property type="evidence" value="ECO:0007669"/>
    <property type="project" value="TreeGrafter"/>
</dbReference>
<dbReference type="InterPro" id="IPR009060">
    <property type="entry name" value="UBA-like_sf"/>
</dbReference>
<evidence type="ECO:0000313" key="9">
    <source>
        <dbReference type="Proteomes" id="UP000030669"/>
    </source>
</evidence>
<evidence type="ECO:0000259" key="7">
    <source>
        <dbReference type="Pfam" id="PF00889"/>
    </source>
</evidence>
<keyword evidence="3 6" id="KW-0648">Protein biosynthesis</keyword>
<evidence type="ECO:0000313" key="8">
    <source>
        <dbReference type="EMBL" id="EPQ56576.1"/>
    </source>
</evidence>
<dbReference type="RefSeq" id="XP_007865286.1">
    <property type="nucleotide sequence ID" value="XM_007867095.1"/>
</dbReference>
<evidence type="ECO:0000256" key="5">
    <source>
        <dbReference type="ARBA" id="ARBA00023128"/>
    </source>
</evidence>
<dbReference type="STRING" id="670483.S7Q9H5"/>
<protein>
    <recommendedName>
        <fullName evidence="6">Elongation factor Ts, mitochondrial</fullName>
        <shortName evidence="6">EF-Ts</shortName>
        <shortName evidence="6">EF-TsMt</shortName>
    </recommendedName>
</protein>
<keyword evidence="5 6" id="KW-0496">Mitochondrion</keyword>
<sequence length="345" mass="36812">MLRSSLRSQPVFSAARFYSTGKPDIKLVAELRKRTEVSLTKAREALAASGNDVNAALDWLEQDLAVSGAKKAAKLEGRTANEGLVGVCVLSAGSGSGQGAGRGSTRAAMVELNCETDFVGRNELFGRLLADIAHTAAFIAEPADSEDLLVPCPLDMLHDAPLISSTDPSVQARATVASAIRDTIAKVGEKISLRRAVTVARQPFASNELGLRVASYVHGSVGLPSQGRIGTLALLALKSNSLRDVLSKPDFLADLEKLERSIARQIVGFDTQMIQSSSGEETETALYQQPFMMFADNPQGENVEQVLRRWAKEKGLATNPESEGLEVIEFKKWSVGGDEVSALGA</sequence>
<evidence type="ECO:0000256" key="3">
    <source>
        <dbReference type="ARBA" id="ARBA00022917"/>
    </source>
</evidence>
<organism evidence="8 9">
    <name type="scientific">Gloeophyllum trabeum (strain ATCC 11539 / FP-39264 / Madison 617)</name>
    <name type="common">Brown rot fungus</name>
    <dbReference type="NCBI Taxonomy" id="670483"/>
    <lineage>
        <taxon>Eukaryota</taxon>
        <taxon>Fungi</taxon>
        <taxon>Dikarya</taxon>
        <taxon>Basidiomycota</taxon>
        <taxon>Agaricomycotina</taxon>
        <taxon>Agaricomycetes</taxon>
        <taxon>Gloeophyllales</taxon>
        <taxon>Gloeophyllaceae</taxon>
        <taxon>Gloeophyllum</taxon>
    </lineage>
</organism>
<dbReference type="HOGENOM" id="CLU_047155_4_1_1"/>
<dbReference type="CDD" id="cd14275">
    <property type="entry name" value="UBA_EF-Ts"/>
    <property type="match status" value="1"/>
</dbReference>
<dbReference type="InterPro" id="IPR036402">
    <property type="entry name" value="EF-Ts_dimer_sf"/>
</dbReference>
<dbReference type="HAMAP" id="MF_00050">
    <property type="entry name" value="EF_Ts"/>
    <property type="match status" value="1"/>
</dbReference>
<comment type="subcellular location">
    <subcellularLocation>
        <location evidence="6">Mitochondrion</location>
    </subcellularLocation>
</comment>
<evidence type="ECO:0000256" key="1">
    <source>
        <dbReference type="ARBA" id="ARBA00005532"/>
    </source>
</evidence>
<dbReference type="GO" id="GO:0003746">
    <property type="term" value="F:translation elongation factor activity"/>
    <property type="evidence" value="ECO:0007669"/>
    <property type="project" value="UniProtKB-UniRule"/>
</dbReference>
<dbReference type="eggNOG" id="KOG1071">
    <property type="taxonomic scope" value="Eukaryota"/>
</dbReference>
<feature type="domain" description="Translation elongation factor EFTs/EF1B dimerisation" evidence="7">
    <location>
        <begin position="107"/>
        <end position="277"/>
    </location>
</feature>
<comment type="function">
    <text evidence="6">Associates with the EF-Tu.GDP complex and induces the exchange of GDP to GTP. It remains bound to the aminoacyl-tRNA.EF-Tu.GTP complex up to the GTP hydrolysis stage on the ribosome.</text>
</comment>
<name>S7Q9H5_GLOTA</name>
<dbReference type="SUPFAM" id="SSF54713">
    <property type="entry name" value="Elongation factor Ts (EF-Ts), dimerisation domain"/>
    <property type="match status" value="1"/>
</dbReference>
<dbReference type="PANTHER" id="PTHR11741:SF0">
    <property type="entry name" value="ELONGATION FACTOR TS, MITOCHONDRIAL"/>
    <property type="match status" value="1"/>
</dbReference>
<gene>
    <name evidence="6" type="primary">TSF1</name>
    <name evidence="8" type="ORF">GLOTRDRAFT_105438</name>
</gene>
<dbReference type="Gene3D" id="1.10.8.10">
    <property type="entry name" value="DNA helicase RuvA subunit, C-terminal domain"/>
    <property type="match status" value="1"/>
</dbReference>
<dbReference type="OrthoDB" id="277235at2759"/>
<dbReference type="KEGG" id="gtr:GLOTRDRAFT_105438"/>
<dbReference type="SUPFAM" id="SSF46934">
    <property type="entry name" value="UBA-like"/>
    <property type="match status" value="1"/>
</dbReference>
<dbReference type="Gene3D" id="3.30.479.20">
    <property type="entry name" value="Elongation factor Ts, dimerisation domain"/>
    <property type="match status" value="2"/>
</dbReference>
<dbReference type="AlphaFoldDB" id="S7Q9H5"/>
<dbReference type="InterPro" id="IPR014039">
    <property type="entry name" value="Transl_elong_EFTs/EF1B_dimer"/>
</dbReference>
<evidence type="ECO:0000256" key="6">
    <source>
        <dbReference type="HAMAP-Rule" id="MF_03135"/>
    </source>
</evidence>
<dbReference type="Proteomes" id="UP000030669">
    <property type="component" value="Unassembled WGS sequence"/>
</dbReference>
<comment type="similarity">
    <text evidence="1 6">Belongs to the EF-Ts family.</text>
</comment>
<dbReference type="Pfam" id="PF00889">
    <property type="entry name" value="EF_TS"/>
    <property type="match status" value="1"/>
</dbReference>
<keyword evidence="4" id="KW-0809">Transit peptide</keyword>
<keyword evidence="2 6" id="KW-0251">Elongation factor</keyword>
<dbReference type="GeneID" id="19298707"/>
<dbReference type="EMBL" id="KB469300">
    <property type="protein sequence ID" value="EPQ56576.1"/>
    <property type="molecule type" value="Genomic_DNA"/>
</dbReference>
<evidence type="ECO:0000256" key="2">
    <source>
        <dbReference type="ARBA" id="ARBA00022768"/>
    </source>
</evidence>
<accession>S7Q9H5</accession>
<dbReference type="InterPro" id="IPR001816">
    <property type="entry name" value="Transl_elong_EFTs/EF1B"/>
</dbReference>